<accession>A0ABU4G6Y6</accession>
<evidence type="ECO:0000313" key="2">
    <source>
        <dbReference type="EMBL" id="MDW0112073.1"/>
    </source>
</evidence>
<reference evidence="2 3" key="1">
    <citation type="submission" date="2023-06" db="EMBL/GenBank/DDBJ databases">
        <title>Sporosarcina sp. nov., isolated from Korean traditional fermented seafood 'Jeotgal'.</title>
        <authorList>
            <person name="Yang A.I."/>
            <person name="Shin N.-R."/>
        </authorList>
    </citation>
    <scope>NUCLEOTIDE SEQUENCE [LARGE SCALE GENOMIC DNA]</scope>
    <source>
        <strain evidence="2 3">KCTC13119</strain>
    </source>
</reference>
<sequence>MFRIMILALFIGSISSMSAISLWKGFDMEGVAIGLLTITLVFGITSLFYVNYKKQIVHS</sequence>
<name>A0ABU4G6Y6_9BACL</name>
<feature type="transmembrane region" description="Helical" evidence="1">
    <location>
        <begin position="31"/>
        <end position="50"/>
    </location>
</feature>
<comment type="caution">
    <text evidence="2">The sequence shown here is derived from an EMBL/GenBank/DDBJ whole genome shotgun (WGS) entry which is preliminary data.</text>
</comment>
<evidence type="ECO:0000313" key="3">
    <source>
        <dbReference type="Proteomes" id="UP001282284"/>
    </source>
</evidence>
<protein>
    <submittedName>
        <fullName evidence="2">Uncharacterized protein</fullName>
    </submittedName>
</protein>
<proteinExistence type="predicted"/>
<keyword evidence="3" id="KW-1185">Reference proteome</keyword>
<keyword evidence="1" id="KW-0812">Transmembrane</keyword>
<dbReference type="Proteomes" id="UP001282284">
    <property type="component" value="Unassembled WGS sequence"/>
</dbReference>
<organism evidence="2 3">
    <name type="scientific">Sporosarcina saromensis</name>
    <dbReference type="NCBI Taxonomy" id="359365"/>
    <lineage>
        <taxon>Bacteria</taxon>
        <taxon>Bacillati</taxon>
        <taxon>Bacillota</taxon>
        <taxon>Bacilli</taxon>
        <taxon>Bacillales</taxon>
        <taxon>Caryophanaceae</taxon>
        <taxon>Sporosarcina</taxon>
    </lineage>
</organism>
<keyword evidence="1" id="KW-0472">Membrane</keyword>
<dbReference type="EMBL" id="JAUBDI010000002">
    <property type="protein sequence ID" value="MDW0112073.1"/>
    <property type="molecule type" value="Genomic_DNA"/>
</dbReference>
<dbReference type="RefSeq" id="WP_317941971.1">
    <property type="nucleotide sequence ID" value="NZ_JAUBDI010000002.1"/>
</dbReference>
<gene>
    <name evidence="2" type="ORF">QT711_02675</name>
</gene>
<keyword evidence="1" id="KW-1133">Transmembrane helix</keyword>
<evidence type="ECO:0000256" key="1">
    <source>
        <dbReference type="SAM" id="Phobius"/>
    </source>
</evidence>